<dbReference type="AlphaFoldDB" id="A0A450UV18"/>
<dbReference type="EMBL" id="CAADFG010000101">
    <property type="protein sequence ID" value="VFJ96280.1"/>
    <property type="molecule type" value="Genomic_DNA"/>
</dbReference>
<reference evidence="1" key="1">
    <citation type="submission" date="2019-02" db="EMBL/GenBank/DDBJ databases">
        <authorList>
            <person name="Gruber-Vodicka R. H."/>
            <person name="Seah K. B. B."/>
        </authorList>
    </citation>
    <scope>NUCLEOTIDE SEQUENCE</scope>
    <source>
        <strain evidence="1">BECK_SA2B15</strain>
    </source>
</reference>
<protein>
    <submittedName>
        <fullName evidence="1">Uncharacterized protein</fullName>
    </submittedName>
</protein>
<proteinExistence type="predicted"/>
<gene>
    <name evidence="1" type="ORF">BECKH772A_GA0070896_1010114</name>
</gene>
<accession>A0A450UV18</accession>
<name>A0A450UV18_9GAMM</name>
<organism evidence="1">
    <name type="scientific">Candidatus Kentrum eta</name>
    <dbReference type="NCBI Taxonomy" id="2126337"/>
    <lineage>
        <taxon>Bacteria</taxon>
        <taxon>Pseudomonadati</taxon>
        <taxon>Pseudomonadota</taxon>
        <taxon>Gammaproteobacteria</taxon>
        <taxon>Candidatus Kentrum</taxon>
    </lineage>
</organism>
<evidence type="ECO:0000313" key="1">
    <source>
        <dbReference type="EMBL" id="VFJ96280.1"/>
    </source>
</evidence>
<sequence>MNLRTNLQGRLRNTNLPKNHALQPVFETVVNSIHALEERGDLVGKGQISLTLQRNSQELARLC</sequence>